<evidence type="ECO:0000313" key="6">
    <source>
        <dbReference type="EMBL" id="WXB06004.1"/>
    </source>
</evidence>
<dbReference type="PANTHER" id="PTHR34135">
    <property type="entry name" value="LYSOZYME"/>
    <property type="match status" value="1"/>
</dbReference>
<dbReference type="InterPro" id="IPR017853">
    <property type="entry name" value="GH"/>
</dbReference>
<accession>A0ABZ2L4Y8</accession>
<dbReference type="EMBL" id="CP089983">
    <property type="protein sequence ID" value="WXB06004.1"/>
    <property type="molecule type" value="Genomic_DNA"/>
</dbReference>
<evidence type="ECO:0000256" key="4">
    <source>
        <dbReference type="RuleBase" id="RU361176"/>
    </source>
</evidence>
<dbReference type="PROSITE" id="PS00953">
    <property type="entry name" value="GLYCOSYL_HYDROL_F25_1"/>
    <property type="match status" value="1"/>
</dbReference>
<dbReference type="SMART" id="SM00641">
    <property type="entry name" value="Glyco_25"/>
    <property type="match status" value="1"/>
</dbReference>
<gene>
    <name evidence="6" type="ORF">LVJ94_01830</name>
</gene>
<comment type="similarity">
    <text evidence="1 4">Belongs to the glycosyl hydrolase 25 family.</text>
</comment>
<evidence type="ECO:0000256" key="3">
    <source>
        <dbReference type="ARBA" id="ARBA00023295"/>
    </source>
</evidence>
<dbReference type="Pfam" id="PF01183">
    <property type="entry name" value="Glyco_hydro_25"/>
    <property type="match status" value="1"/>
</dbReference>
<dbReference type="InterPro" id="IPR002053">
    <property type="entry name" value="Glyco_hydro_25"/>
</dbReference>
<dbReference type="Proteomes" id="UP001374803">
    <property type="component" value="Chromosome"/>
</dbReference>
<name>A0ABZ2L4Y8_9BACT</name>
<protein>
    <recommendedName>
        <fullName evidence="4">Lysozyme</fullName>
        <ecNumber evidence="4">3.2.1.17</ecNumber>
    </recommendedName>
</protein>
<dbReference type="CDD" id="cd06412">
    <property type="entry name" value="GH25_CH-type"/>
    <property type="match status" value="1"/>
</dbReference>
<dbReference type="InterPro" id="IPR008270">
    <property type="entry name" value="Glyco_hydro_25_AS"/>
</dbReference>
<keyword evidence="3 4" id="KW-0326">Glycosidase</keyword>
<reference evidence="6" key="1">
    <citation type="submission" date="2021-12" db="EMBL/GenBank/DDBJ databases">
        <title>Discovery of the Pendulisporaceae a myxobacterial family with distinct sporulation behavior and unique specialized metabolism.</title>
        <authorList>
            <person name="Garcia R."/>
            <person name="Popoff A."/>
            <person name="Bader C.D."/>
            <person name="Loehr J."/>
            <person name="Walesch S."/>
            <person name="Walt C."/>
            <person name="Boldt J."/>
            <person name="Bunk B."/>
            <person name="Haeckl F.J.F.P.J."/>
            <person name="Gunesch A.P."/>
            <person name="Birkelbach J."/>
            <person name="Nuebel U."/>
            <person name="Pietschmann T."/>
            <person name="Bach T."/>
            <person name="Mueller R."/>
        </authorList>
    </citation>
    <scope>NUCLEOTIDE SEQUENCE</scope>
    <source>
        <strain evidence="6">MSr11367</strain>
    </source>
</reference>
<dbReference type="Gene3D" id="3.20.20.80">
    <property type="entry name" value="Glycosidases"/>
    <property type="match status" value="1"/>
</dbReference>
<proteinExistence type="inferred from homology"/>
<dbReference type="PANTHER" id="PTHR34135:SF2">
    <property type="entry name" value="LYSOZYME"/>
    <property type="match status" value="1"/>
</dbReference>
<evidence type="ECO:0000256" key="5">
    <source>
        <dbReference type="SAM" id="MobiDB-lite"/>
    </source>
</evidence>
<evidence type="ECO:0000256" key="2">
    <source>
        <dbReference type="ARBA" id="ARBA00022801"/>
    </source>
</evidence>
<evidence type="ECO:0000313" key="7">
    <source>
        <dbReference type="Proteomes" id="UP001374803"/>
    </source>
</evidence>
<keyword evidence="7" id="KW-1185">Reference proteome</keyword>
<feature type="region of interest" description="Disordered" evidence="5">
    <location>
        <begin position="29"/>
        <end position="49"/>
    </location>
</feature>
<dbReference type="InterPro" id="IPR018077">
    <property type="entry name" value="Glyco_hydro_fam25_subgr"/>
</dbReference>
<comment type="catalytic activity">
    <reaction evidence="4">
        <text>Hydrolysis of (1-&gt;4)-beta-linkages between N-acetylmuramic acid and N-acetyl-D-glucosamine residues in a peptidoglycan and between N-acetyl-D-glucosamine residues in chitodextrins.</text>
        <dbReference type="EC" id="3.2.1.17"/>
    </reaction>
</comment>
<evidence type="ECO:0000256" key="1">
    <source>
        <dbReference type="ARBA" id="ARBA00010646"/>
    </source>
</evidence>
<keyword evidence="2 4" id="KW-0378">Hydrolase</keyword>
<dbReference type="SUPFAM" id="SSF51445">
    <property type="entry name" value="(Trans)glycosidases"/>
    <property type="match status" value="1"/>
</dbReference>
<sequence length="281" mass="29865">MSTKVGVGCIVLGGAVLLGTWGCAADMEAEGEGSTSESPLALGEDHAAGSQIRLHEGRAESLDADEDPAILATVPGHDVASHQGNVNWATVAANGAKFVYIKATEGTTYTNPYFTQQYNGSYNAGLIRGAYHFALPSSSTGTAQANYFVDHGGGWSADGKTLPPAVDLEYNPYSGGSCYGLSASAMAKWIRDFSNRVKTRTGRNPTFYTSRAWWNLCTGSNTGFSANPLWVANWSSTVGTLPAGWTTHTIWQWDDSGTFPGDQNRFNGTLDQLKAFAKNAP</sequence>
<dbReference type="EC" id="3.2.1.17" evidence="4"/>
<organism evidence="6 7">
    <name type="scientific">Pendulispora rubella</name>
    <dbReference type="NCBI Taxonomy" id="2741070"/>
    <lineage>
        <taxon>Bacteria</taxon>
        <taxon>Pseudomonadati</taxon>
        <taxon>Myxococcota</taxon>
        <taxon>Myxococcia</taxon>
        <taxon>Myxococcales</taxon>
        <taxon>Sorangiineae</taxon>
        <taxon>Pendulisporaceae</taxon>
        <taxon>Pendulispora</taxon>
    </lineage>
</organism>
<dbReference type="RefSeq" id="WP_394835653.1">
    <property type="nucleotide sequence ID" value="NZ_CP089929.1"/>
</dbReference>
<dbReference type="PROSITE" id="PS51904">
    <property type="entry name" value="GLYCOSYL_HYDROL_F25_2"/>
    <property type="match status" value="1"/>
</dbReference>